<name>A0A7T5EKQ3_9BACL</name>
<evidence type="ECO:0000256" key="3">
    <source>
        <dbReference type="PIRSR" id="PIRSR640198-3"/>
    </source>
</evidence>
<dbReference type="SUPFAM" id="SSF140931">
    <property type="entry name" value="Fic-like"/>
    <property type="match status" value="1"/>
</dbReference>
<dbReference type="InterPro" id="IPR040198">
    <property type="entry name" value="Fido_containing"/>
</dbReference>
<dbReference type="AlphaFoldDB" id="A0A7T5EKQ3"/>
<gene>
    <name evidence="5" type="ORF">JD108_21790</name>
    <name evidence="6" type="ORF">KDJ56_21725</name>
</gene>
<evidence type="ECO:0000313" key="6">
    <source>
        <dbReference type="EMBL" id="QUO41489.1"/>
    </source>
</evidence>
<proteinExistence type="predicted"/>
<feature type="active site" evidence="1">
    <location>
        <position position="195"/>
    </location>
</feature>
<feature type="binding site" evidence="2">
    <location>
        <begin position="199"/>
        <end position="206"/>
    </location>
    <ligand>
        <name>ATP</name>
        <dbReference type="ChEBI" id="CHEBI:30616"/>
    </ligand>
</feature>
<dbReference type="EMBL" id="CP073708">
    <property type="protein sequence ID" value="QUO41489.1"/>
    <property type="molecule type" value="Genomic_DNA"/>
</dbReference>
<dbReference type="GO" id="GO:0005524">
    <property type="term" value="F:ATP binding"/>
    <property type="evidence" value="ECO:0007669"/>
    <property type="project" value="UniProtKB-KW"/>
</dbReference>
<dbReference type="RefSeq" id="WP_198827987.1">
    <property type="nucleotide sequence ID" value="NZ_CP066308.1"/>
</dbReference>
<organism evidence="5 7">
    <name type="scientific">Brevibacillus composti</name>
    <dbReference type="NCBI Taxonomy" id="2796470"/>
    <lineage>
        <taxon>Bacteria</taxon>
        <taxon>Bacillati</taxon>
        <taxon>Bacillota</taxon>
        <taxon>Bacilli</taxon>
        <taxon>Bacillales</taxon>
        <taxon>Paenibacillaceae</taxon>
        <taxon>Brevibacillus</taxon>
    </lineage>
</organism>
<dbReference type="Proteomes" id="UP000677234">
    <property type="component" value="Chromosome"/>
</dbReference>
<dbReference type="Pfam" id="PF02661">
    <property type="entry name" value="Fic"/>
    <property type="match status" value="1"/>
</dbReference>
<evidence type="ECO:0000259" key="4">
    <source>
        <dbReference type="PROSITE" id="PS51459"/>
    </source>
</evidence>
<feature type="site" description="Important for autoinhibition of adenylyltransferase activity" evidence="3">
    <location>
        <position position="55"/>
    </location>
</feature>
<dbReference type="KEGG" id="bcop:JD108_21790"/>
<sequence length="377" mass="43710">MYQPRFQYTHTIVKSLMAIEKYKITVEMLPLPKDIEKELRNEAKLKMTHYSTRIEGNPLDLEEVSQAIIKHRDRQGLKAEQEVRNYWNALSFLSASKRLKIQISENFIKRLHSIIEVRGSGRRNEESEYRGPMRPGVLFAVYDSITGEPEYIPPEANDVPQLMKDFVTWINSDYARELPTPVRAGIAAYQLLTIHPFYDGNGRTARALATYILSIDGYDLKGFNSMEEYYVSDLQGYYTKLQMGLPVLYYNGRNNPSDLAPWLEYFVLTMERAFRKVARIAESKYKQQIDPRVKRLEPRELIVIKLLLGKSGDITPKEIAEEFKVVPRTVTEWAKEWMEKGIIEPASGTERIRAYKLGRQFSDLTLSDLGYADTDQQ</sequence>
<dbReference type="EMBL" id="CP066308">
    <property type="protein sequence ID" value="QQE74407.1"/>
    <property type="molecule type" value="Genomic_DNA"/>
</dbReference>
<evidence type="ECO:0000313" key="8">
    <source>
        <dbReference type="Proteomes" id="UP000677234"/>
    </source>
</evidence>
<dbReference type="Proteomes" id="UP000595847">
    <property type="component" value="Chromosome"/>
</dbReference>
<keyword evidence="2" id="KW-0067">ATP-binding</keyword>
<reference evidence="5 7" key="1">
    <citation type="submission" date="2020-12" db="EMBL/GenBank/DDBJ databases">
        <title>strain FJAT-54423T represents a novel species of the genus Brevibacillus.</title>
        <authorList>
            <person name="Tang R."/>
        </authorList>
    </citation>
    <scope>NUCLEOTIDE SEQUENCE [LARGE SCALE GENOMIC DNA]</scope>
    <source>
        <strain evidence="5 7">FJAT-54423</strain>
    </source>
</reference>
<keyword evidence="2" id="KW-0547">Nucleotide-binding</keyword>
<dbReference type="InterPro" id="IPR036597">
    <property type="entry name" value="Fido-like_dom_sf"/>
</dbReference>
<evidence type="ECO:0000256" key="1">
    <source>
        <dbReference type="PIRSR" id="PIRSR640198-1"/>
    </source>
</evidence>
<feature type="domain" description="Fido" evidence="4">
    <location>
        <begin position="103"/>
        <end position="268"/>
    </location>
</feature>
<dbReference type="PROSITE" id="PS51459">
    <property type="entry name" value="FIDO"/>
    <property type="match status" value="1"/>
</dbReference>
<dbReference type="Gene3D" id="1.10.3290.10">
    <property type="entry name" value="Fido-like domain"/>
    <property type="match status" value="1"/>
</dbReference>
<dbReference type="PANTHER" id="PTHR13504:SF38">
    <property type="entry name" value="FIDO DOMAIN-CONTAINING PROTEIN"/>
    <property type="match status" value="1"/>
</dbReference>
<dbReference type="PANTHER" id="PTHR13504">
    <property type="entry name" value="FIDO DOMAIN-CONTAINING PROTEIN DDB_G0283145"/>
    <property type="match status" value="1"/>
</dbReference>
<protein>
    <submittedName>
        <fullName evidence="5">Fic family protein</fullName>
    </submittedName>
</protein>
<dbReference type="InterPro" id="IPR003812">
    <property type="entry name" value="Fido"/>
</dbReference>
<reference evidence="6" key="2">
    <citation type="submission" date="2021-04" db="EMBL/GenBank/DDBJ databases">
        <title>Brevibacillus composti FJAT-54423, complete genome.</title>
        <authorList>
            <person name="Tang R."/>
        </authorList>
    </citation>
    <scope>NUCLEOTIDE SEQUENCE</scope>
    <source>
        <strain evidence="6">FJAT-54424</strain>
    </source>
</reference>
<evidence type="ECO:0000256" key="2">
    <source>
        <dbReference type="PIRSR" id="PIRSR640198-2"/>
    </source>
</evidence>
<keyword evidence="8" id="KW-1185">Reference proteome</keyword>
<accession>A0A7T5EKQ3</accession>
<evidence type="ECO:0000313" key="7">
    <source>
        <dbReference type="Proteomes" id="UP000595847"/>
    </source>
</evidence>
<evidence type="ECO:0000313" key="5">
    <source>
        <dbReference type="EMBL" id="QQE74407.1"/>
    </source>
</evidence>